<dbReference type="InterPro" id="IPR001375">
    <property type="entry name" value="Peptidase_S9_cat"/>
</dbReference>
<dbReference type="EMBL" id="LT555164">
    <property type="protein sequence ID" value="SAM09628.1"/>
    <property type="molecule type" value="Genomic_DNA"/>
</dbReference>
<dbReference type="InterPro" id="IPR029058">
    <property type="entry name" value="AB_hydrolase_fold"/>
</dbReference>
<dbReference type="PANTHER" id="PTHR43056">
    <property type="entry name" value="PEPTIDASE S9 PROLYL OLIGOPEPTIDASE"/>
    <property type="match status" value="1"/>
</dbReference>
<evidence type="ECO:0000313" key="3">
    <source>
        <dbReference type="Proteomes" id="UP000078561"/>
    </source>
</evidence>
<dbReference type="Pfam" id="PF00326">
    <property type="entry name" value="Peptidase_S9"/>
    <property type="match status" value="1"/>
</dbReference>
<dbReference type="Gene3D" id="3.40.50.1820">
    <property type="entry name" value="alpha/beta hydrolase"/>
    <property type="match status" value="1"/>
</dbReference>
<dbReference type="SUPFAM" id="SSF53474">
    <property type="entry name" value="alpha/beta-Hydrolases"/>
    <property type="match status" value="1"/>
</dbReference>
<reference evidence="2" key="1">
    <citation type="submission" date="2016-04" db="EMBL/GenBank/DDBJ databases">
        <authorList>
            <person name="Evans L.H."/>
            <person name="Alamgir A."/>
            <person name="Owens N."/>
            <person name="Weber N.D."/>
            <person name="Virtaneva K."/>
            <person name="Barbian K."/>
            <person name="Babar A."/>
            <person name="Rosenke K."/>
        </authorList>
    </citation>
    <scope>NUCLEOTIDE SEQUENCE [LARGE SCALE GENOMIC DNA]</scope>
    <source>
        <strain evidence="2">CBS 101.48</strain>
    </source>
</reference>
<dbReference type="GO" id="GO:0008236">
    <property type="term" value="F:serine-type peptidase activity"/>
    <property type="evidence" value="ECO:0007669"/>
    <property type="project" value="InterPro"/>
</dbReference>
<name>A0A168T7Z7_ABSGL</name>
<dbReference type="OrthoDB" id="416344at2759"/>
<sequence>MVETKPYGSWTSPISAESLASGKVATEVCVDATTQSVYWCEIIPSEDGRGQIFKQSLSDKQGSSKPQALLDIGYDCRSRVHEYGGGGFIVNNGLLVFSNDKDFGLYTLDVTDPEAQPRRVTELNKWIRYGDFYLDAHHQFVLAVAEKHFENEEPKDVVNTLVAIQLSSGNVKVLAEGCDFYSSPRLSNDNRALTFVSWIHPNMPWDYTQLSYATVSYSEKDSLTIQSLTLVNPDVEESIVQPEFGIDHTLYFASDRSGFWNLYRYNVGANQVELLLPLPLDQEFAGAQWRFCTYWYCPFKSDATKLLCLNKGSLAVLDTNARTLTNLPTTYSHFNQLRTYSNKEGKELIVVNASSTTAPCDLISYDVSSHSIVSILKPSSVPPIDAAYISIGKEIAFPTTDGKKAYCYYYEPKNPNFVCSEGAPPLRVLSHGGPTASTTNDYASVIQYWTTRGFAIADVNYGGSTGYGREYRNRLKRSWGIVDVDDCCNAALYLAKNGFVDKNKLAIEGGSAGGFTTLASLAFRDVFNAGVCKYGISDITLLAKETHKFESRYPDQLIGEYPKEKHIYEERSPLFKANNINCPVIFFQGQEDKVVPPAQSEIMVNALREKGVPVAYCLYEGEGHGFRRAENIKRTMELEQWFLGKTFGFEVDGIEGIPIDNFPPKK</sequence>
<organism evidence="2">
    <name type="scientific">Absidia glauca</name>
    <name type="common">Pin mould</name>
    <dbReference type="NCBI Taxonomy" id="4829"/>
    <lineage>
        <taxon>Eukaryota</taxon>
        <taxon>Fungi</taxon>
        <taxon>Fungi incertae sedis</taxon>
        <taxon>Mucoromycota</taxon>
        <taxon>Mucoromycotina</taxon>
        <taxon>Mucoromycetes</taxon>
        <taxon>Mucorales</taxon>
        <taxon>Cunninghamellaceae</taxon>
        <taxon>Absidia</taxon>
    </lineage>
</organism>
<dbReference type="InParanoid" id="A0A168T7Z7"/>
<dbReference type="OMA" id="GYTTLCA"/>
<evidence type="ECO:0000313" key="2">
    <source>
        <dbReference type="EMBL" id="SAM09628.1"/>
    </source>
</evidence>
<dbReference type="STRING" id="4829.A0A168T7Z7"/>
<gene>
    <name evidence="2" type="primary">ABSGL_15329.1 scaffold 16604</name>
</gene>
<dbReference type="InterPro" id="IPR050585">
    <property type="entry name" value="Xaa-Pro_dipeptidyl-ppase/CocE"/>
</dbReference>
<dbReference type="GO" id="GO:0006508">
    <property type="term" value="P:proteolysis"/>
    <property type="evidence" value="ECO:0007669"/>
    <property type="project" value="InterPro"/>
</dbReference>
<accession>A0A168T7Z7</accession>
<dbReference type="SUPFAM" id="SSF69322">
    <property type="entry name" value="Tricorn protease domain 2"/>
    <property type="match status" value="1"/>
</dbReference>
<dbReference type="Proteomes" id="UP000078561">
    <property type="component" value="Unassembled WGS sequence"/>
</dbReference>
<dbReference type="AlphaFoldDB" id="A0A168T7Z7"/>
<evidence type="ECO:0000259" key="1">
    <source>
        <dbReference type="Pfam" id="PF00326"/>
    </source>
</evidence>
<protein>
    <recommendedName>
        <fullName evidence="1">Peptidase S9 prolyl oligopeptidase catalytic domain-containing protein</fullName>
    </recommendedName>
</protein>
<proteinExistence type="predicted"/>
<feature type="domain" description="Peptidase S9 prolyl oligopeptidase catalytic" evidence="1">
    <location>
        <begin position="443"/>
        <end position="648"/>
    </location>
</feature>
<keyword evidence="3" id="KW-1185">Reference proteome</keyword>
<dbReference type="PANTHER" id="PTHR43056:SF5">
    <property type="entry name" value="PEPTIDASE S9 PROLYL OLIGOPEPTIDASE CATALYTIC DOMAIN-CONTAINING PROTEIN"/>
    <property type="match status" value="1"/>
</dbReference>